<feature type="chain" id="PRO_5047217555" evidence="3">
    <location>
        <begin position="23"/>
        <end position="662"/>
    </location>
</feature>
<name>A0ABT8KUS7_9BACT</name>
<dbReference type="EMBL" id="JAUJEA010000011">
    <property type="protein sequence ID" value="MDN5204520.1"/>
    <property type="molecule type" value="Genomic_DNA"/>
</dbReference>
<feature type="domain" description="LamG-like jellyroll fold" evidence="4">
    <location>
        <begin position="53"/>
        <end position="182"/>
    </location>
</feature>
<keyword evidence="1 3" id="KW-0732">Signal</keyword>
<evidence type="ECO:0000256" key="3">
    <source>
        <dbReference type="SAM" id="SignalP"/>
    </source>
</evidence>
<dbReference type="SMART" id="SM00560">
    <property type="entry name" value="LamGL"/>
    <property type="match status" value="1"/>
</dbReference>
<feature type="signal peptide" evidence="3">
    <location>
        <begin position="1"/>
        <end position="22"/>
    </location>
</feature>
<dbReference type="InterPro" id="IPR006558">
    <property type="entry name" value="LamG-like"/>
</dbReference>
<reference evidence="5" key="1">
    <citation type="submission" date="2023-06" db="EMBL/GenBank/DDBJ databases">
        <title>Genomic of Parafulvivirga corallium.</title>
        <authorList>
            <person name="Wang G."/>
        </authorList>
    </citation>
    <scope>NUCLEOTIDE SEQUENCE</scope>
    <source>
        <strain evidence="5">BMA10</strain>
    </source>
</reference>
<evidence type="ECO:0000256" key="2">
    <source>
        <dbReference type="ARBA" id="ARBA00023157"/>
    </source>
</evidence>
<keyword evidence="2" id="KW-1015">Disulfide bond</keyword>
<sequence>MKYISIGFVAVLLLVVNINSFAQTTQANFALFFDGNDEIVIPHSDILSFNQNADFTIELWFKRTDPRPVYHIIGKREGCSRSLHNYQLAGDHGGLHFNSTGGRVEKGLNPAIDQWTHMAVTYDGTLLSLYINGCLETNQEYKLSGQNTAPLRIGNSGTCSIDQRFIGYIDEVRVWNIARPSIEILENYDRAIDPKSTGLVGYWAFNEGIGEIIFDLTSNKNNGLLGNGNSDAQPSWEVSDAPLKSHSLIVSEDFEDGQLKPGISIETIGNIVVSQGIKDKSNFGSQKAFGYGRSLCPANCFDNFITKLKVRFQKPTYITSLIFKEMELGGNWGSKGHLFIDGSQYSNSMDFGRSPSNDRQPDDDFRIQHFNICDTVTEIELRVRDITRESEIFIDDLKIFSLDTIKTSSKGFKISTPESIICDGDSTPLCVKYDKNVIYNWFKDGIILPLDSSLIVVKEAGTYRVDVIDKCQNLISSDSIDIEMKFPPLGFEIIAKTATNPCVGRIVELCAPFQAGVIYRWYKNGNLVEENNNVFYAKSTGLYSATANNSCGTTLSLNNIELKFQECNCIVFPNAFTPNENGLNDKFKPVVRCQLLSYELLILNRWGELIFNSNNPSFGWDGYFEGKISPTGTYAYKVNYSFTNSTGEKRDEVILGSLTLLR</sequence>
<comment type="caution">
    <text evidence="5">The sequence shown here is derived from an EMBL/GenBank/DDBJ whole genome shotgun (WGS) entry which is preliminary data.</text>
</comment>
<dbReference type="NCBIfam" id="TIGR04131">
    <property type="entry name" value="Bac_Flav_CTERM"/>
    <property type="match status" value="1"/>
</dbReference>
<dbReference type="RefSeq" id="WP_346754540.1">
    <property type="nucleotide sequence ID" value="NZ_JAUJEA010000011.1"/>
</dbReference>
<evidence type="ECO:0000313" key="6">
    <source>
        <dbReference type="Proteomes" id="UP001172082"/>
    </source>
</evidence>
<dbReference type="Pfam" id="PF13585">
    <property type="entry name" value="CHU_C"/>
    <property type="match status" value="1"/>
</dbReference>
<keyword evidence="6" id="KW-1185">Reference proteome</keyword>
<dbReference type="Pfam" id="PF13385">
    <property type="entry name" value="Laminin_G_3"/>
    <property type="match status" value="1"/>
</dbReference>
<evidence type="ECO:0000313" key="5">
    <source>
        <dbReference type="EMBL" id="MDN5204520.1"/>
    </source>
</evidence>
<gene>
    <name evidence="5" type="ORF">QQ008_24220</name>
</gene>
<dbReference type="SUPFAM" id="SSF49899">
    <property type="entry name" value="Concanavalin A-like lectins/glucanases"/>
    <property type="match status" value="1"/>
</dbReference>
<evidence type="ECO:0000259" key="4">
    <source>
        <dbReference type="SMART" id="SM00560"/>
    </source>
</evidence>
<protein>
    <submittedName>
        <fullName evidence="5">Gliding motility-associated C-terminal domain-containing protein</fullName>
    </submittedName>
</protein>
<dbReference type="Proteomes" id="UP001172082">
    <property type="component" value="Unassembled WGS sequence"/>
</dbReference>
<dbReference type="InterPro" id="IPR013320">
    <property type="entry name" value="ConA-like_dom_sf"/>
</dbReference>
<proteinExistence type="predicted"/>
<accession>A0ABT8KUS7</accession>
<evidence type="ECO:0000256" key="1">
    <source>
        <dbReference type="ARBA" id="ARBA00022729"/>
    </source>
</evidence>
<organism evidence="5 6">
    <name type="scientific">Splendidivirga corallicola</name>
    <dbReference type="NCBI Taxonomy" id="3051826"/>
    <lineage>
        <taxon>Bacteria</taxon>
        <taxon>Pseudomonadati</taxon>
        <taxon>Bacteroidota</taxon>
        <taxon>Cytophagia</taxon>
        <taxon>Cytophagales</taxon>
        <taxon>Splendidivirgaceae</taxon>
        <taxon>Splendidivirga</taxon>
    </lineage>
</organism>
<dbReference type="InterPro" id="IPR026341">
    <property type="entry name" value="T9SS_type_B"/>
</dbReference>
<dbReference type="Gene3D" id="2.60.120.200">
    <property type="match status" value="1"/>
</dbReference>